<dbReference type="EMBL" id="MNCJ02000332">
    <property type="protein sequence ID" value="KAF5755732.1"/>
    <property type="molecule type" value="Genomic_DNA"/>
</dbReference>
<sequence length="226" mass="24918">MAAQDEKNVFGKPITEGTRMERAIEALNNPDAGGKRGEALEYVRKQKELSRKEVSTLCMFYNATGETLAYDDGDSRDGSKVYGTYPDRVRNGQWGAFLHVGTTGRSSGFVVYRVKNNDTDYCSQLLGWENPGGGCHNSNNHAHGNIFKDGVVDPADEVYKRMELSSRQDKARKLEMHTKASIEEGISPVYEAKFTREEAEASSLMLYAAAPQDDAAEQDVEASSAT</sequence>
<reference evidence="2" key="2">
    <citation type="submission" date="2017-02" db="EMBL/GenBank/DDBJ databases">
        <title>Sunflower complete genome.</title>
        <authorList>
            <person name="Langlade N."/>
            <person name="Munos S."/>
        </authorList>
    </citation>
    <scope>NUCLEOTIDE SEQUENCE [LARGE SCALE GENOMIC DNA]</scope>
    <source>
        <tissue evidence="2">Leaves</tissue>
    </source>
</reference>
<evidence type="ECO:0000313" key="2">
    <source>
        <dbReference type="EMBL" id="OTF86897.1"/>
    </source>
</evidence>
<gene>
    <name evidence="2" type="ORF">HannXRQ_Chr17g0555831</name>
    <name evidence="1" type="ORF">HanXRQr2_Chr17g0806111</name>
</gene>
<dbReference type="InterPro" id="IPR049065">
    <property type="entry name" value="Nakanori"/>
</dbReference>
<dbReference type="AlphaFoldDB" id="A0A251RRH5"/>
<evidence type="ECO:0000313" key="3">
    <source>
        <dbReference type="Proteomes" id="UP000215914"/>
    </source>
</evidence>
<name>A0A251RRH5_HELAN</name>
<organism evidence="2 3">
    <name type="scientific">Helianthus annuus</name>
    <name type="common">Common sunflower</name>
    <dbReference type="NCBI Taxonomy" id="4232"/>
    <lineage>
        <taxon>Eukaryota</taxon>
        <taxon>Viridiplantae</taxon>
        <taxon>Streptophyta</taxon>
        <taxon>Embryophyta</taxon>
        <taxon>Tracheophyta</taxon>
        <taxon>Spermatophyta</taxon>
        <taxon>Magnoliopsida</taxon>
        <taxon>eudicotyledons</taxon>
        <taxon>Gunneridae</taxon>
        <taxon>Pentapetalae</taxon>
        <taxon>asterids</taxon>
        <taxon>campanulids</taxon>
        <taxon>Asterales</taxon>
        <taxon>Asteraceae</taxon>
        <taxon>Asteroideae</taxon>
        <taxon>Heliantheae alliance</taxon>
        <taxon>Heliantheae</taxon>
        <taxon>Helianthus</taxon>
    </lineage>
</organism>
<dbReference type="PANTHER" id="PTHR36482">
    <property type="entry name" value="OSJNBA0024J22.15 PROTEIN"/>
    <property type="match status" value="1"/>
</dbReference>
<dbReference type="OrthoDB" id="2617878at2759"/>
<proteinExistence type="predicted"/>
<dbReference type="InterPro" id="IPR053085">
    <property type="entry name" value="Jasmonate-induced_protein"/>
</dbReference>
<dbReference type="Proteomes" id="UP000215914">
    <property type="component" value="Chromosome 17"/>
</dbReference>
<dbReference type="PANTHER" id="PTHR36482:SF5">
    <property type="entry name" value="23 KDA JASMONATE-INDUCED PROTEIN-LIKE"/>
    <property type="match status" value="1"/>
</dbReference>
<dbReference type="Gramene" id="mRNA:HanXRQr2_Chr17g0806111">
    <property type="protein sequence ID" value="mRNA:HanXRQr2_Chr17g0806111"/>
    <property type="gene ID" value="HanXRQr2_Chr17g0806111"/>
</dbReference>
<accession>A0A251RRH5</accession>
<dbReference type="Pfam" id="PF21230">
    <property type="entry name" value="Nakanori"/>
    <property type="match status" value="1"/>
</dbReference>
<keyword evidence="3" id="KW-1185">Reference proteome</keyword>
<reference evidence="1 3" key="1">
    <citation type="journal article" date="2017" name="Nature">
        <title>The sunflower genome provides insights into oil metabolism, flowering and Asterid evolution.</title>
        <authorList>
            <person name="Badouin H."/>
            <person name="Gouzy J."/>
            <person name="Grassa C.J."/>
            <person name="Murat F."/>
            <person name="Staton S.E."/>
            <person name="Cottret L."/>
            <person name="Lelandais-Briere C."/>
            <person name="Owens G.L."/>
            <person name="Carrere S."/>
            <person name="Mayjonade B."/>
            <person name="Legrand L."/>
            <person name="Gill N."/>
            <person name="Kane N.C."/>
            <person name="Bowers J.E."/>
            <person name="Hubner S."/>
            <person name="Bellec A."/>
            <person name="Berard A."/>
            <person name="Berges H."/>
            <person name="Blanchet N."/>
            <person name="Boniface M.C."/>
            <person name="Brunel D."/>
            <person name="Catrice O."/>
            <person name="Chaidir N."/>
            <person name="Claudel C."/>
            <person name="Donnadieu C."/>
            <person name="Faraut T."/>
            <person name="Fievet G."/>
            <person name="Helmstetter N."/>
            <person name="King M."/>
            <person name="Knapp S.J."/>
            <person name="Lai Z."/>
            <person name="Le Paslier M.C."/>
            <person name="Lippi Y."/>
            <person name="Lorenzon L."/>
            <person name="Mandel J.R."/>
            <person name="Marage G."/>
            <person name="Marchand G."/>
            <person name="Marquand E."/>
            <person name="Bret-Mestries E."/>
            <person name="Morien E."/>
            <person name="Nambeesan S."/>
            <person name="Nguyen T."/>
            <person name="Pegot-Espagnet P."/>
            <person name="Pouilly N."/>
            <person name="Raftis F."/>
            <person name="Sallet E."/>
            <person name="Schiex T."/>
            <person name="Thomas J."/>
            <person name="Vandecasteele C."/>
            <person name="Vares D."/>
            <person name="Vear F."/>
            <person name="Vautrin S."/>
            <person name="Crespi M."/>
            <person name="Mangin B."/>
            <person name="Burke J.M."/>
            <person name="Salse J."/>
            <person name="Munos S."/>
            <person name="Vincourt P."/>
            <person name="Rieseberg L.H."/>
            <person name="Langlade N.B."/>
        </authorList>
    </citation>
    <scope>NUCLEOTIDE SEQUENCE [LARGE SCALE GENOMIC DNA]</scope>
    <source>
        <strain evidence="3">cv. SF193</strain>
        <tissue evidence="1">Leaves</tissue>
    </source>
</reference>
<reference evidence="1" key="3">
    <citation type="submission" date="2020-06" db="EMBL/GenBank/DDBJ databases">
        <title>Helianthus annuus Genome sequencing and assembly Release 2.</title>
        <authorList>
            <person name="Gouzy J."/>
            <person name="Langlade N."/>
            <person name="Munos S."/>
        </authorList>
    </citation>
    <scope>NUCLEOTIDE SEQUENCE</scope>
    <source>
        <tissue evidence="1">Leaves</tissue>
    </source>
</reference>
<protein>
    <submittedName>
        <fullName evidence="2">Uncharacterized protein</fullName>
    </submittedName>
</protein>
<dbReference type="InParanoid" id="A0A251RRH5"/>
<evidence type="ECO:0000313" key="1">
    <source>
        <dbReference type="EMBL" id="KAF5755732.1"/>
    </source>
</evidence>
<dbReference type="EMBL" id="CM007906">
    <property type="protein sequence ID" value="OTF86897.1"/>
    <property type="molecule type" value="Genomic_DNA"/>
</dbReference>